<dbReference type="InterPro" id="IPR006938">
    <property type="entry name" value="DUF624"/>
</dbReference>
<keyword evidence="1" id="KW-0812">Transmembrane</keyword>
<feature type="transmembrane region" description="Helical" evidence="1">
    <location>
        <begin position="180"/>
        <end position="202"/>
    </location>
</feature>
<dbReference type="OrthoDB" id="2182676at2"/>
<evidence type="ECO:0000313" key="2">
    <source>
        <dbReference type="EMBL" id="AZP04469.1"/>
    </source>
</evidence>
<dbReference type="EMBL" id="CP034465">
    <property type="protein sequence ID" value="AZP04469.1"/>
    <property type="molecule type" value="Genomic_DNA"/>
</dbReference>
<evidence type="ECO:0000256" key="1">
    <source>
        <dbReference type="SAM" id="Phobius"/>
    </source>
</evidence>
<feature type="transmembrane region" description="Helical" evidence="1">
    <location>
        <begin position="149"/>
        <end position="174"/>
    </location>
</feature>
<protein>
    <submittedName>
        <fullName evidence="2">DUF624 domain-containing protein</fullName>
    </submittedName>
</protein>
<keyword evidence="1" id="KW-0472">Membrane</keyword>
<feature type="transmembrane region" description="Helical" evidence="1">
    <location>
        <begin position="117"/>
        <end position="137"/>
    </location>
</feature>
<gene>
    <name evidence="2" type="ORF">EJN90_07385</name>
</gene>
<accession>A0A3S9HAR3</accession>
<keyword evidence="3" id="KW-1185">Reference proteome</keyword>
<sequence length="223" mass="26178">MVIFRREEMKSLDKMNKVNDYLIGFWKIIYLNGLWLVFSLLGLGIFGVGPATYAVTKYCFRWLHFKEEPAVFQSIWKYYKEAFKQSVLVSWVLIAIFTILIVNLFNVTEWYFQVANIFMFVMAIVGGTHIYNVMVALRFKNLREITRASLMMGIGYLHYTIILWTILIGTYYVLSSIYPSLLFLFGTGFTIFLITFVGNVIVKDFEEEPQEDEEIKKIYSKES</sequence>
<organism evidence="2 3">
    <name type="scientific">Jeotgalibaca ciconiae</name>
    <dbReference type="NCBI Taxonomy" id="2496265"/>
    <lineage>
        <taxon>Bacteria</taxon>
        <taxon>Bacillati</taxon>
        <taxon>Bacillota</taxon>
        <taxon>Bacilli</taxon>
        <taxon>Lactobacillales</taxon>
        <taxon>Carnobacteriaceae</taxon>
        <taxon>Jeotgalibaca</taxon>
    </lineage>
</organism>
<dbReference type="Pfam" id="PF04854">
    <property type="entry name" value="DUF624"/>
    <property type="match status" value="1"/>
</dbReference>
<feature type="transmembrane region" description="Helical" evidence="1">
    <location>
        <begin position="87"/>
        <end position="105"/>
    </location>
</feature>
<reference evidence="3" key="1">
    <citation type="submission" date="2018-12" db="EMBL/GenBank/DDBJ databases">
        <title>Complete genome sequencing of Jeotgalibaca sp. H21T32.</title>
        <authorList>
            <person name="Bae J.-W."/>
            <person name="Lee S.-Y."/>
        </authorList>
    </citation>
    <scope>NUCLEOTIDE SEQUENCE [LARGE SCALE GENOMIC DNA]</scope>
    <source>
        <strain evidence="3">H21T32</strain>
    </source>
</reference>
<keyword evidence="1" id="KW-1133">Transmembrane helix</keyword>
<name>A0A3S9HAR3_9LACT</name>
<dbReference type="KEGG" id="jeh:EJN90_07385"/>
<dbReference type="AlphaFoldDB" id="A0A3S9HAR3"/>
<dbReference type="Proteomes" id="UP000273326">
    <property type="component" value="Chromosome"/>
</dbReference>
<evidence type="ECO:0000313" key="3">
    <source>
        <dbReference type="Proteomes" id="UP000273326"/>
    </source>
</evidence>
<proteinExistence type="predicted"/>